<accession>A0A8H3DY77</accession>
<evidence type="ECO:0000313" key="3">
    <source>
        <dbReference type="Proteomes" id="UP000663827"/>
    </source>
</evidence>
<feature type="compositionally biased region" description="Polar residues" evidence="1">
    <location>
        <begin position="125"/>
        <end position="138"/>
    </location>
</feature>
<proteinExistence type="predicted"/>
<name>A0A8H3DY77_9AGAM</name>
<evidence type="ECO:0000313" key="2">
    <source>
        <dbReference type="EMBL" id="CAE7107205.1"/>
    </source>
</evidence>
<feature type="region of interest" description="Disordered" evidence="1">
    <location>
        <begin position="1"/>
        <end position="140"/>
    </location>
</feature>
<feature type="compositionally biased region" description="Polar residues" evidence="1">
    <location>
        <begin position="1"/>
        <end position="12"/>
    </location>
</feature>
<sequence>MAQQPGQSNHEASQPPDLFSQGRLRDPGLEALMLRPPAPTSPLPTDQIVAQTLGDRDSRDQVGTTSCSDEGSTNTGSPSTFPSTPDPNSDNGAYGASNDDGRSETSDSDTEMADAQSNFDDKSNLGRNAQDQSIPSDTASDDILSGIPNLFRLLDLVDEQGSVEKIVIDQNSLHRLLNIVRPGSYDSVSRINFKELDKLSIKPTGLYGTQSEIVEFLQQAQFLDDNSAALLSRVNKSADSPPILRSGLYLALNPDHDYQGPSKFAYIVYWPEDTTWDDQAASSSVRRNRVTFMRYLTKLADQTISLVSSSQARAFVWDTSAHNKDLPEDQQDNDDDSRLYSFEVSKSLEQDEDAVGSPGFTVAVESKLLPHDTGSSRVRLVPGEQKTALLVVKHEKEQPLEKRFDDNINPMSLRKMVESKDCPLQLGEDLKPEDLDILANHGLRSSYRIIFDRYDDRLRELGVERTSSAAADRRHIEERTSRDRPKVKEEIKHSLRMLYDKLYPCDVSHGPEVTAELHRSFSGLGKVTEEIPRRHKLENVQDKEFQSLKEKWLFIQEYFEKNPRLSDNDQADFINDILNGPGPQADNKSGPSKSKDFKSYISSLLRFGGGDSSSYSAVVTTGSSPRAITRHISDPNFVAQLRPMEKDYPSLSNLTQRIYDGLGRNLEALES</sequence>
<dbReference type="EMBL" id="CAJNJQ010000897">
    <property type="protein sequence ID" value="CAE7107205.1"/>
    <property type="molecule type" value="Genomic_DNA"/>
</dbReference>
<reference evidence="2" key="1">
    <citation type="submission" date="2021-01" db="EMBL/GenBank/DDBJ databases">
        <authorList>
            <person name="Kaushik A."/>
        </authorList>
    </citation>
    <scope>NUCLEOTIDE SEQUENCE</scope>
    <source>
        <strain evidence="2">AG5</strain>
    </source>
</reference>
<protein>
    <submittedName>
        <fullName evidence="2">Uncharacterized protein</fullName>
    </submittedName>
</protein>
<evidence type="ECO:0000256" key="1">
    <source>
        <dbReference type="SAM" id="MobiDB-lite"/>
    </source>
</evidence>
<dbReference type="AlphaFoldDB" id="A0A8H3DY77"/>
<dbReference type="Proteomes" id="UP000663827">
    <property type="component" value="Unassembled WGS sequence"/>
</dbReference>
<organism evidence="2 3">
    <name type="scientific">Rhizoctonia solani</name>
    <dbReference type="NCBI Taxonomy" id="456999"/>
    <lineage>
        <taxon>Eukaryota</taxon>
        <taxon>Fungi</taxon>
        <taxon>Dikarya</taxon>
        <taxon>Basidiomycota</taxon>
        <taxon>Agaricomycotina</taxon>
        <taxon>Agaricomycetes</taxon>
        <taxon>Cantharellales</taxon>
        <taxon>Ceratobasidiaceae</taxon>
        <taxon>Rhizoctonia</taxon>
    </lineage>
</organism>
<feature type="region of interest" description="Disordered" evidence="1">
    <location>
        <begin position="570"/>
        <end position="594"/>
    </location>
</feature>
<comment type="caution">
    <text evidence="2">The sequence shown here is derived from an EMBL/GenBank/DDBJ whole genome shotgun (WGS) entry which is preliminary data.</text>
</comment>
<gene>
    <name evidence="2" type="ORF">RDB_LOCUS45277</name>
</gene>
<feature type="compositionally biased region" description="Polar residues" evidence="1">
    <location>
        <begin position="61"/>
        <end position="91"/>
    </location>
</feature>
<feature type="non-terminal residue" evidence="2">
    <location>
        <position position="671"/>
    </location>
</feature>